<evidence type="ECO:0000313" key="6">
    <source>
        <dbReference type="EMBL" id="NNU36514.1"/>
    </source>
</evidence>
<name>A0A7Y3S3R8_9HYPH</name>
<sequence>MIPFLDIKAQYASIKGEIDAAVLGVLASGQYVLGDEVARFEQEFADYCNVKHAIAVNTGTSALHLALLASGVGPGDEVITVPFTFVATVSAICYTGAQPVFIDVEPVTLTMDPAEVEAKITPRTKAIVPVHLYGQMADMDAIKAIADRHGIPVIEDACQAHGAQYKGHRAGSIGVSGCFSFYPGKNLGACGEGGIVVTNDDDQAKTMRMLRDWGQEQRYHHLLKGFNYRMDAIQGAILRVKLRHLEDWTEARRSHARRYSSLLAGSTDLTTPVEAADRRHVYHVYAIRSHDREGLQRLLSAEGIPSGLHYPIPVHLQKAHADLGYQAGDFPVSEAAAREVLSLPIYPEMPVRHVDQVVAALEYAYVS</sequence>
<dbReference type="FunFam" id="3.40.640.10:FF:000089">
    <property type="entry name" value="Aminotransferase, DegT/DnrJ/EryC1/StrS family"/>
    <property type="match status" value="1"/>
</dbReference>
<dbReference type="InterPro" id="IPR015421">
    <property type="entry name" value="PyrdxlP-dep_Trfase_major"/>
</dbReference>
<evidence type="ECO:0000256" key="3">
    <source>
        <dbReference type="PIRSR" id="PIRSR000390-1"/>
    </source>
</evidence>
<dbReference type="SUPFAM" id="SSF53383">
    <property type="entry name" value="PLP-dependent transferases"/>
    <property type="match status" value="1"/>
</dbReference>
<keyword evidence="1 4" id="KW-0663">Pyridoxal phosphate</keyword>
<dbReference type="Proteomes" id="UP000519972">
    <property type="component" value="Unassembled WGS sequence"/>
</dbReference>
<reference evidence="6 7" key="1">
    <citation type="submission" date="2020-02" db="EMBL/GenBank/DDBJ databases">
        <authorList>
            <person name="Sun Q."/>
        </authorList>
    </citation>
    <scope>NUCLEOTIDE SEQUENCE [LARGE SCALE GENOMIC DNA]</scope>
    <source>
        <strain evidence="6 7">CCBAU 03386</strain>
    </source>
</reference>
<dbReference type="PIRSF" id="PIRSF000390">
    <property type="entry name" value="PLP_StrS"/>
    <property type="match status" value="1"/>
</dbReference>
<dbReference type="InterPro" id="IPR015422">
    <property type="entry name" value="PyrdxlP-dep_Trfase_small"/>
</dbReference>
<evidence type="ECO:0000256" key="2">
    <source>
        <dbReference type="ARBA" id="ARBA00037999"/>
    </source>
</evidence>
<comment type="caution">
    <text evidence="6">The sequence shown here is derived from an EMBL/GenBank/DDBJ whole genome shotgun (WGS) entry which is preliminary data.</text>
</comment>
<dbReference type="EMBL" id="JABFCN010000014">
    <property type="protein sequence ID" value="NNU36514.1"/>
    <property type="molecule type" value="Genomic_DNA"/>
</dbReference>
<dbReference type="Gene3D" id="3.90.1150.10">
    <property type="entry name" value="Aspartate Aminotransferase, domain 1"/>
    <property type="match status" value="1"/>
</dbReference>
<proteinExistence type="inferred from homology"/>
<feature type="modified residue" description="N6-(pyridoxal phosphate)lysine" evidence="4">
    <location>
        <position position="185"/>
    </location>
</feature>
<evidence type="ECO:0000256" key="5">
    <source>
        <dbReference type="RuleBase" id="RU004508"/>
    </source>
</evidence>
<dbReference type="InterPro" id="IPR000653">
    <property type="entry name" value="DegT/StrS_aminotransferase"/>
</dbReference>
<keyword evidence="6" id="KW-0808">Transferase</keyword>
<evidence type="ECO:0000313" key="7">
    <source>
        <dbReference type="Proteomes" id="UP000519972"/>
    </source>
</evidence>
<dbReference type="PANTHER" id="PTHR30244">
    <property type="entry name" value="TRANSAMINASE"/>
    <property type="match status" value="1"/>
</dbReference>
<dbReference type="RefSeq" id="WP_168307702.1">
    <property type="nucleotide sequence ID" value="NZ_JABFCN010000014.1"/>
</dbReference>
<dbReference type="Pfam" id="PF01041">
    <property type="entry name" value="DegT_DnrJ_EryC1"/>
    <property type="match status" value="1"/>
</dbReference>
<dbReference type="AlphaFoldDB" id="A0A7Y3S3R8"/>
<dbReference type="GO" id="GO:0000271">
    <property type="term" value="P:polysaccharide biosynthetic process"/>
    <property type="evidence" value="ECO:0007669"/>
    <property type="project" value="TreeGrafter"/>
</dbReference>
<protein>
    <submittedName>
        <fullName evidence="6">DegT/DnrJ/EryC1/StrS family aminotransferase</fullName>
    </submittedName>
</protein>
<dbReference type="GO" id="GO:0030170">
    <property type="term" value="F:pyridoxal phosphate binding"/>
    <property type="evidence" value="ECO:0007669"/>
    <property type="project" value="TreeGrafter"/>
</dbReference>
<dbReference type="InterPro" id="IPR015424">
    <property type="entry name" value="PyrdxlP-dep_Trfase"/>
</dbReference>
<dbReference type="CDD" id="cd00616">
    <property type="entry name" value="AHBA_syn"/>
    <property type="match status" value="1"/>
</dbReference>
<dbReference type="Gene3D" id="3.40.640.10">
    <property type="entry name" value="Type I PLP-dependent aspartate aminotransferase-like (Major domain)"/>
    <property type="match status" value="1"/>
</dbReference>
<keyword evidence="6" id="KW-0032">Aminotransferase</keyword>
<feature type="active site" description="Proton acceptor" evidence="3">
    <location>
        <position position="185"/>
    </location>
</feature>
<evidence type="ECO:0000256" key="1">
    <source>
        <dbReference type="ARBA" id="ARBA00022898"/>
    </source>
</evidence>
<gene>
    <name evidence="6" type="ORF">G9X64_08470</name>
</gene>
<dbReference type="GO" id="GO:0008483">
    <property type="term" value="F:transaminase activity"/>
    <property type="evidence" value="ECO:0007669"/>
    <property type="project" value="UniProtKB-KW"/>
</dbReference>
<accession>A0A7Y3S3R8</accession>
<comment type="similarity">
    <text evidence="2 5">Belongs to the DegT/DnrJ/EryC1 family.</text>
</comment>
<dbReference type="PANTHER" id="PTHR30244:SF36">
    <property type="entry name" value="3-OXO-GLUCOSE-6-PHOSPHATE:GLUTAMATE AMINOTRANSFERASE"/>
    <property type="match status" value="1"/>
</dbReference>
<evidence type="ECO:0000256" key="4">
    <source>
        <dbReference type="PIRSR" id="PIRSR000390-2"/>
    </source>
</evidence>
<organism evidence="6 7">
    <name type="scientific">Rhizobium sophorae</name>
    <dbReference type="NCBI Taxonomy" id="1535242"/>
    <lineage>
        <taxon>Bacteria</taxon>
        <taxon>Pseudomonadati</taxon>
        <taxon>Pseudomonadota</taxon>
        <taxon>Alphaproteobacteria</taxon>
        <taxon>Hyphomicrobiales</taxon>
        <taxon>Rhizobiaceae</taxon>
        <taxon>Rhizobium/Agrobacterium group</taxon>
        <taxon>Rhizobium</taxon>
    </lineage>
</organism>
<keyword evidence="7" id="KW-1185">Reference proteome</keyword>